<gene>
    <name evidence="1" type="ORF">F5148DRAFT_1309757</name>
</gene>
<proteinExistence type="predicted"/>
<evidence type="ECO:0000313" key="1">
    <source>
        <dbReference type="EMBL" id="KAI9432626.1"/>
    </source>
</evidence>
<reference evidence="1" key="1">
    <citation type="submission" date="2021-03" db="EMBL/GenBank/DDBJ databases">
        <title>Evolutionary priming and transition to the ectomycorrhizal habit in an iconic lineage of mushroom-forming fungi: is preadaptation a requirement?</title>
        <authorList>
            <consortium name="DOE Joint Genome Institute"/>
            <person name="Looney B.P."/>
            <person name="Miyauchi S."/>
            <person name="Morin E."/>
            <person name="Drula E."/>
            <person name="Courty P.E."/>
            <person name="Chicoki N."/>
            <person name="Fauchery L."/>
            <person name="Kohler A."/>
            <person name="Kuo A."/>
            <person name="LaButti K."/>
            <person name="Pangilinan J."/>
            <person name="Lipzen A."/>
            <person name="Riley R."/>
            <person name="Andreopoulos W."/>
            <person name="He G."/>
            <person name="Johnson J."/>
            <person name="Barry K.W."/>
            <person name="Grigoriev I.V."/>
            <person name="Nagy L."/>
            <person name="Hibbett D."/>
            <person name="Henrissat B."/>
            <person name="Matheny P.B."/>
            <person name="Labbe J."/>
            <person name="Martin A.F."/>
        </authorList>
    </citation>
    <scope>NUCLEOTIDE SEQUENCE</scope>
    <source>
        <strain evidence="1">BPL698</strain>
    </source>
</reference>
<dbReference type="Proteomes" id="UP001207468">
    <property type="component" value="Unassembled WGS sequence"/>
</dbReference>
<evidence type="ECO:0000313" key="2">
    <source>
        <dbReference type="Proteomes" id="UP001207468"/>
    </source>
</evidence>
<dbReference type="EMBL" id="JAGFNK010001311">
    <property type="protein sequence ID" value="KAI9432626.1"/>
    <property type="molecule type" value="Genomic_DNA"/>
</dbReference>
<organism evidence="1 2">
    <name type="scientific">Russula earlei</name>
    <dbReference type="NCBI Taxonomy" id="71964"/>
    <lineage>
        <taxon>Eukaryota</taxon>
        <taxon>Fungi</taxon>
        <taxon>Dikarya</taxon>
        <taxon>Basidiomycota</taxon>
        <taxon>Agaricomycotina</taxon>
        <taxon>Agaricomycetes</taxon>
        <taxon>Russulales</taxon>
        <taxon>Russulaceae</taxon>
        <taxon>Russula</taxon>
    </lineage>
</organism>
<name>A0ACC0TQT6_9AGAM</name>
<comment type="caution">
    <text evidence="1">The sequence shown here is derived from an EMBL/GenBank/DDBJ whole genome shotgun (WGS) entry which is preliminary data.</text>
</comment>
<sequence>MIGALSGLAAGVLVGILTAPSSGAETRQKIVDTTDNIKKRFRRLRGQAGDELDELKEIFEHEVDGLKDDEECYFALTILLYQNQRMMAFKPISNEQPRKRNLKVLPENISHDSLDHIMDAFKVELGVKCGYCHASSKDNPRRMDMASDDNPKKDICRQMMRMTYEMNQKYMSTLQHKDTTQVQMPATAAEIAPETVREKNGNSDSVKAIVGKSKTRTGKINGNGVLQSTEKSAQKMAIYKETNAITPTNGLTITFQLRFHTQYGQDLFITGNHPLLGNGSIEKALPLQYFNEDFWYATIEVPAVAITAKPITYNYIVRNADGSASYDWGSDKTFILSAFTTGEEVLLKANRTPLSLQAPATITHTFKVKAPLLPKGYTICLLGNNNTFHNWQQANPVLMSRAEGDDFYQVQVNLLNEQFPIAYKYGVYDVENKQFARYEDGNNRILFDTVSATRQTIVNDGFVVLPATTWKGAGIAIPVFSLRTSNSFGTGEFTDLEPLVDWSKQVGLKLIQVLPINDTTATHTWMDSYPYAAISAFALHPLYLNLDAMVEDANKEILNGISGKRKALNGLPDVDYQAVTQLKWEVIKQVYPLQKEATFLTTGYRQYFEQNKHWLEPYAAFCYLRDTYDTADFNQWPEYSQYNAAAVKLLTDKDVDAIAIHYFVQYHLHLQLQKATAYAHANGIILKGDIAIGVYRFGADAWQQPGLYHMELQAGAPPDDFAVKGQNWGFPTYNWQRMKEDGFAWWKQRFEQMSYYFDAFQGILGYFVPAIPIQLYELRDRGIAVDDIHRYTQPFINDEVLWQVFRHDAEYAKQNFLQYDGFGRYALQPAYDTQRKVERHFVELEHNEQNSRIRQGLYDLISNQHVLISATGSTHTATAG</sequence>
<accession>A0ACC0TQT6</accession>
<protein>
    <submittedName>
        <fullName evidence="1">4-alpha-glucanotransferase-domain-containing protein</fullName>
    </submittedName>
</protein>
<keyword evidence="2" id="KW-1185">Reference proteome</keyword>